<dbReference type="Proteomes" id="UP001183388">
    <property type="component" value="Unassembled WGS sequence"/>
</dbReference>
<evidence type="ECO:0000313" key="2">
    <source>
        <dbReference type="Proteomes" id="UP001183388"/>
    </source>
</evidence>
<dbReference type="RefSeq" id="WP_311629069.1">
    <property type="nucleotide sequence ID" value="NZ_JAVREN010000004.1"/>
</dbReference>
<proteinExistence type="predicted"/>
<comment type="caution">
    <text evidence="1">The sequence shown here is derived from an EMBL/GenBank/DDBJ whole genome shotgun (WGS) entry which is preliminary data.</text>
</comment>
<protein>
    <submittedName>
        <fullName evidence="1">Uncharacterized protein</fullName>
    </submittedName>
</protein>
<dbReference type="EMBL" id="JAVREN010000004">
    <property type="protein sequence ID" value="MDT0306149.1"/>
    <property type="molecule type" value="Genomic_DNA"/>
</dbReference>
<keyword evidence="2" id="KW-1185">Reference proteome</keyword>
<gene>
    <name evidence="1" type="ORF">RM780_04125</name>
</gene>
<accession>A0ABU2L3L0</accession>
<reference evidence="2" key="1">
    <citation type="submission" date="2023-07" db="EMBL/GenBank/DDBJ databases">
        <title>30 novel species of actinomycetes from the DSMZ collection.</title>
        <authorList>
            <person name="Nouioui I."/>
        </authorList>
    </citation>
    <scope>NUCLEOTIDE SEQUENCE [LARGE SCALE GENOMIC DNA]</scope>
    <source>
        <strain evidence="2">DSM 44917</strain>
    </source>
</reference>
<organism evidence="1 2">
    <name type="scientific">Streptomyces boetiae</name>
    <dbReference type="NCBI Taxonomy" id="3075541"/>
    <lineage>
        <taxon>Bacteria</taxon>
        <taxon>Bacillati</taxon>
        <taxon>Actinomycetota</taxon>
        <taxon>Actinomycetes</taxon>
        <taxon>Kitasatosporales</taxon>
        <taxon>Streptomycetaceae</taxon>
        <taxon>Streptomyces</taxon>
    </lineage>
</organism>
<sequence>MSYDISLWMKVDTGGPEPVEIELADIGNYTSNVGRMWVDALGHRLSDLKDRTARNCIDALTRAVAAMEADPAKYEAMNPPNGWGDYDGALDYLRRLRAACLAHPNATIHISH</sequence>
<name>A0ABU2L3L0_9ACTN</name>
<evidence type="ECO:0000313" key="1">
    <source>
        <dbReference type="EMBL" id="MDT0306149.1"/>
    </source>
</evidence>